<evidence type="ECO:0000259" key="12">
    <source>
        <dbReference type="Pfam" id="PF12019"/>
    </source>
</evidence>
<feature type="domain" description="General secretion pathway GspH" evidence="12">
    <location>
        <begin position="44"/>
        <end position="172"/>
    </location>
</feature>
<evidence type="ECO:0000256" key="2">
    <source>
        <dbReference type="ARBA" id="ARBA00021549"/>
    </source>
</evidence>
<keyword evidence="3" id="KW-1003">Cell membrane</keyword>
<keyword evidence="4" id="KW-0488">Methylation</keyword>
<keyword evidence="5" id="KW-0997">Cell inner membrane</keyword>
<keyword evidence="6 11" id="KW-0812">Transmembrane</keyword>
<evidence type="ECO:0000256" key="9">
    <source>
        <dbReference type="ARBA" id="ARBA00025772"/>
    </source>
</evidence>
<name>A0A239LJL6_9BURK</name>
<dbReference type="GO" id="GO:0005886">
    <property type="term" value="C:plasma membrane"/>
    <property type="evidence" value="ECO:0007669"/>
    <property type="project" value="UniProtKB-SubCell"/>
</dbReference>
<dbReference type="InterPro" id="IPR022346">
    <property type="entry name" value="T2SS_GspH"/>
</dbReference>
<keyword evidence="7 11" id="KW-1133">Transmembrane helix</keyword>
<dbReference type="Pfam" id="PF07963">
    <property type="entry name" value="N_methyl"/>
    <property type="match status" value="1"/>
</dbReference>
<proteinExistence type="inferred from homology"/>
<dbReference type="AlphaFoldDB" id="A0A239LJL6"/>
<evidence type="ECO:0000313" key="14">
    <source>
        <dbReference type="Proteomes" id="UP000198284"/>
    </source>
</evidence>
<evidence type="ECO:0000256" key="10">
    <source>
        <dbReference type="ARBA" id="ARBA00030775"/>
    </source>
</evidence>
<dbReference type="EMBL" id="FZOT01000023">
    <property type="protein sequence ID" value="SNT29754.1"/>
    <property type="molecule type" value="Genomic_DNA"/>
</dbReference>
<keyword evidence="8 11" id="KW-0472">Membrane</keyword>
<dbReference type="NCBIfam" id="TIGR02532">
    <property type="entry name" value="IV_pilin_GFxxxE"/>
    <property type="match status" value="1"/>
</dbReference>
<evidence type="ECO:0000256" key="5">
    <source>
        <dbReference type="ARBA" id="ARBA00022519"/>
    </source>
</evidence>
<evidence type="ECO:0000256" key="1">
    <source>
        <dbReference type="ARBA" id="ARBA00004377"/>
    </source>
</evidence>
<reference evidence="13 14" key="1">
    <citation type="submission" date="2017-06" db="EMBL/GenBank/DDBJ databases">
        <authorList>
            <person name="Kim H.J."/>
            <person name="Triplett B.A."/>
        </authorList>
    </citation>
    <scope>NUCLEOTIDE SEQUENCE [LARGE SCALE GENOMIC DNA]</scope>
    <source>
        <strain evidence="13 14">U15</strain>
    </source>
</reference>
<dbReference type="RefSeq" id="WP_089401499.1">
    <property type="nucleotide sequence ID" value="NZ_FZOT01000023.1"/>
</dbReference>
<dbReference type="SUPFAM" id="SSF54523">
    <property type="entry name" value="Pili subunits"/>
    <property type="match status" value="1"/>
</dbReference>
<dbReference type="GO" id="GO:0015627">
    <property type="term" value="C:type II protein secretion system complex"/>
    <property type="evidence" value="ECO:0007669"/>
    <property type="project" value="InterPro"/>
</dbReference>
<organism evidence="13 14">
    <name type="scientific">Noviherbaspirillum humi</name>
    <dbReference type="NCBI Taxonomy" id="1688639"/>
    <lineage>
        <taxon>Bacteria</taxon>
        <taxon>Pseudomonadati</taxon>
        <taxon>Pseudomonadota</taxon>
        <taxon>Betaproteobacteria</taxon>
        <taxon>Burkholderiales</taxon>
        <taxon>Oxalobacteraceae</taxon>
        <taxon>Noviherbaspirillum</taxon>
    </lineage>
</organism>
<evidence type="ECO:0000256" key="11">
    <source>
        <dbReference type="SAM" id="Phobius"/>
    </source>
</evidence>
<evidence type="ECO:0000256" key="8">
    <source>
        <dbReference type="ARBA" id="ARBA00023136"/>
    </source>
</evidence>
<evidence type="ECO:0000256" key="3">
    <source>
        <dbReference type="ARBA" id="ARBA00022475"/>
    </source>
</evidence>
<dbReference type="InterPro" id="IPR012902">
    <property type="entry name" value="N_methyl_site"/>
</dbReference>
<sequence length="191" mass="19953">MKTVSQRGVTLIETVVALALIAILASLAQFGFSDWTINSRIRTTAESLQNGVQMARVLAVQRNTPMNFSLVDTLTADCARATDGRNWIISLDNPEGKCDAAPSDSTTPRIQQARPAAEVGGAVSIAATVSNVAFSGLGRPSGPLTIDVQGATGSCLPQGSVRCLRMMLSASGSVRICDPSLDSAGSDIRRC</sequence>
<evidence type="ECO:0000256" key="4">
    <source>
        <dbReference type="ARBA" id="ARBA00022481"/>
    </source>
</evidence>
<gene>
    <name evidence="13" type="ORF">SAMN06265795_1236</name>
</gene>
<comment type="subcellular location">
    <subcellularLocation>
        <location evidence="1">Cell inner membrane</location>
        <topology evidence="1">Single-pass membrane protein</topology>
    </subcellularLocation>
</comment>
<evidence type="ECO:0000313" key="13">
    <source>
        <dbReference type="EMBL" id="SNT29754.1"/>
    </source>
</evidence>
<protein>
    <recommendedName>
        <fullName evidence="2">Type II secretion system protein H</fullName>
    </recommendedName>
    <alternativeName>
        <fullName evidence="10">General secretion pathway protein H</fullName>
    </alternativeName>
</protein>
<dbReference type="GO" id="GO:0015628">
    <property type="term" value="P:protein secretion by the type II secretion system"/>
    <property type="evidence" value="ECO:0007669"/>
    <property type="project" value="InterPro"/>
</dbReference>
<dbReference type="Gene3D" id="3.55.40.10">
    <property type="entry name" value="minor pseudopilin epsh domain"/>
    <property type="match status" value="1"/>
</dbReference>
<dbReference type="Proteomes" id="UP000198284">
    <property type="component" value="Unassembled WGS sequence"/>
</dbReference>
<evidence type="ECO:0000256" key="7">
    <source>
        <dbReference type="ARBA" id="ARBA00022989"/>
    </source>
</evidence>
<dbReference type="PROSITE" id="PS00409">
    <property type="entry name" value="PROKAR_NTER_METHYL"/>
    <property type="match status" value="1"/>
</dbReference>
<dbReference type="InterPro" id="IPR045584">
    <property type="entry name" value="Pilin-like"/>
</dbReference>
<accession>A0A239LJL6</accession>
<comment type="similarity">
    <text evidence="9">Belongs to the GSP H family.</text>
</comment>
<evidence type="ECO:0000256" key="6">
    <source>
        <dbReference type="ARBA" id="ARBA00022692"/>
    </source>
</evidence>
<feature type="transmembrane region" description="Helical" evidence="11">
    <location>
        <begin position="12"/>
        <end position="32"/>
    </location>
</feature>
<dbReference type="Pfam" id="PF12019">
    <property type="entry name" value="GspH"/>
    <property type="match status" value="1"/>
</dbReference>
<keyword evidence="14" id="KW-1185">Reference proteome</keyword>